<evidence type="ECO:0000259" key="6">
    <source>
        <dbReference type="Pfam" id="PF07645"/>
    </source>
</evidence>
<dbReference type="InterPro" id="IPR013695">
    <property type="entry name" value="WAK"/>
</dbReference>
<reference evidence="8 9" key="1">
    <citation type="journal article" date="2020" name="Mol. Plant">
        <title>The Chromosome-Based Rubber Tree Genome Provides New Insights into Spurge Genome Evolution and Rubber Biosynthesis.</title>
        <authorList>
            <person name="Liu J."/>
            <person name="Shi C."/>
            <person name="Shi C.C."/>
            <person name="Li W."/>
            <person name="Zhang Q.J."/>
            <person name="Zhang Y."/>
            <person name="Li K."/>
            <person name="Lu H.F."/>
            <person name="Shi C."/>
            <person name="Zhu S.T."/>
            <person name="Xiao Z.Y."/>
            <person name="Nan H."/>
            <person name="Yue Y."/>
            <person name="Zhu X.G."/>
            <person name="Wu Y."/>
            <person name="Hong X.N."/>
            <person name="Fan G.Y."/>
            <person name="Tong Y."/>
            <person name="Zhang D."/>
            <person name="Mao C.L."/>
            <person name="Liu Y.L."/>
            <person name="Hao S.J."/>
            <person name="Liu W.Q."/>
            <person name="Lv M.Q."/>
            <person name="Zhang H.B."/>
            <person name="Liu Y."/>
            <person name="Hu-Tang G.R."/>
            <person name="Wang J.P."/>
            <person name="Wang J.H."/>
            <person name="Sun Y.H."/>
            <person name="Ni S.B."/>
            <person name="Chen W.B."/>
            <person name="Zhang X.C."/>
            <person name="Jiao Y.N."/>
            <person name="Eichler E.E."/>
            <person name="Li G.H."/>
            <person name="Liu X."/>
            <person name="Gao L.Z."/>
        </authorList>
    </citation>
    <scope>NUCLEOTIDE SEQUENCE [LARGE SCALE GENOMIC DNA]</scope>
    <source>
        <strain evidence="9">cv. GT1</strain>
        <tissue evidence="8">Leaf</tissue>
    </source>
</reference>
<dbReference type="Pfam" id="PF08488">
    <property type="entry name" value="WAK"/>
    <property type="match status" value="1"/>
</dbReference>
<comment type="subcellular location">
    <subcellularLocation>
        <location evidence="1">Membrane</location>
        <topology evidence="1">Single-pass type I membrane protein</topology>
    </subcellularLocation>
</comment>
<proteinExistence type="predicted"/>
<protein>
    <recommendedName>
        <fullName evidence="10">Wall-associated receptor kinase domain-containing protein</fullName>
    </recommendedName>
</protein>
<keyword evidence="9" id="KW-1185">Reference proteome</keyword>
<dbReference type="GO" id="GO:0016020">
    <property type="term" value="C:membrane"/>
    <property type="evidence" value="ECO:0007669"/>
    <property type="project" value="UniProtKB-SubCell"/>
</dbReference>
<dbReference type="InterPro" id="IPR049883">
    <property type="entry name" value="NOTCH1_EGF-like"/>
</dbReference>
<dbReference type="Pfam" id="PF07645">
    <property type="entry name" value="EGF_CA"/>
    <property type="match status" value="1"/>
</dbReference>
<dbReference type="Gene3D" id="2.10.25.10">
    <property type="entry name" value="Laminin"/>
    <property type="match status" value="1"/>
</dbReference>
<evidence type="ECO:0000313" key="8">
    <source>
        <dbReference type="EMBL" id="KAF2323048.1"/>
    </source>
</evidence>
<feature type="domain" description="NOTCH1 EGF-like calcium-binding" evidence="6">
    <location>
        <begin position="159"/>
        <end position="191"/>
    </location>
</feature>
<keyword evidence="2" id="KW-0418">Kinase</keyword>
<evidence type="ECO:0000256" key="1">
    <source>
        <dbReference type="ARBA" id="ARBA00004479"/>
    </source>
</evidence>
<dbReference type="InterPro" id="IPR018097">
    <property type="entry name" value="EGF_Ca-bd_CS"/>
</dbReference>
<sequence length="205" mass="23302">MTRTPFTIAAANRFIAVGCNNHALLTSTEPSIVGCQPTCDEELKPEGRDPPCSGNRCCQTQLPYYLWVFQSKFEKVEEKDTEECKFAFMAENSWFESNVKNPYKVLNKKFVPMIMDWKINGTALASLGIDEEATNSTTRYYNGHGFPYPNNTYLTCREDVDECKNPKVVSKCSGSCVNTRGSYKCEGRNSWIVILGKSLRKFFYI</sequence>
<dbReference type="PANTHER" id="PTHR33491">
    <property type="entry name" value="OSJNBA0016N04.9 PROTEIN"/>
    <property type="match status" value="1"/>
</dbReference>
<keyword evidence="3" id="KW-0808">Transferase</keyword>
<keyword evidence="2" id="KW-0723">Serine/threonine-protein kinase</keyword>
<evidence type="ECO:0000313" key="9">
    <source>
        <dbReference type="Proteomes" id="UP000467840"/>
    </source>
</evidence>
<evidence type="ECO:0008006" key="10">
    <source>
        <dbReference type="Google" id="ProtNLM"/>
    </source>
</evidence>
<dbReference type="GO" id="GO:0004674">
    <property type="term" value="F:protein serine/threonine kinase activity"/>
    <property type="evidence" value="ECO:0007669"/>
    <property type="project" value="UniProtKB-KW"/>
</dbReference>
<evidence type="ECO:0000256" key="3">
    <source>
        <dbReference type="ARBA" id="ARBA00022679"/>
    </source>
</evidence>
<keyword evidence="4" id="KW-1015">Disulfide bond</keyword>
<dbReference type="AlphaFoldDB" id="A0A6A6NE03"/>
<accession>A0A6A6NE03</accession>
<keyword evidence="5" id="KW-0325">Glycoprotein</keyword>
<evidence type="ECO:0000256" key="2">
    <source>
        <dbReference type="ARBA" id="ARBA00022527"/>
    </source>
</evidence>
<dbReference type="PROSITE" id="PS01187">
    <property type="entry name" value="EGF_CA"/>
    <property type="match status" value="1"/>
</dbReference>
<evidence type="ECO:0000259" key="7">
    <source>
        <dbReference type="Pfam" id="PF08488"/>
    </source>
</evidence>
<evidence type="ECO:0000256" key="5">
    <source>
        <dbReference type="ARBA" id="ARBA00023180"/>
    </source>
</evidence>
<evidence type="ECO:0000256" key="4">
    <source>
        <dbReference type="ARBA" id="ARBA00023157"/>
    </source>
</evidence>
<dbReference type="GO" id="GO:0005509">
    <property type="term" value="F:calcium ion binding"/>
    <property type="evidence" value="ECO:0007669"/>
    <property type="project" value="InterPro"/>
</dbReference>
<name>A0A6A6NE03_HEVBR</name>
<gene>
    <name evidence="8" type="ORF">GH714_033014</name>
</gene>
<comment type="caution">
    <text evidence="8">The sequence shown here is derived from an EMBL/GenBank/DDBJ whole genome shotgun (WGS) entry which is preliminary data.</text>
</comment>
<dbReference type="EMBL" id="JAAGAX010000002">
    <property type="protein sequence ID" value="KAF2323048.1"/>
    <property type="molecule type" value="Genomic_DNA"/>
</dbReference>
<feature type="domain" description="Wall-associated receptor kinase" evidence="7">
    <location>
        <begin position="51"/>
        <end position="120"/>
    </location>
</feature>
<dbReference type="Proteomes" id="UP000467840">
    <property type="component" value="Chromosome 11"/>
</dbReference>
<organism evidence="8 9">
    <name type="scientific">Hevea brasiliensis</name>
    <name type="common">Para rubber tree</name>
    <name type="synonym">Siphonia brasiliensis</name>
    <dbReference type="NCBI Taxonomy" id="3981"/>
    <lineage>
        <taxon>Eukaryota</taxon>
        <taxon>Viridiplantae</taxon>
        <taxon>Streptophyta</taxon>
        <taxon>Embryophyta</taxon>
        <taxon>Tracheophyta</taxon>
        <taxon>Spermatophyta</taxon>
        <taxon>Magnoliopsida</taxon>
        <taxon>eudicotyledons</taxon>
        <taxon>Gunneridae</taxon>
        <taxon>Pentapetalae</taxon>
        <taxon>rosids</taxon>
        <taxon>fabids</taxon>
        <taxon>Malpighiales</taxon>
        <taxon>Euphorbiaceae</taxon>
        <taxon>Crotonoideae</taxon>
        <taxon>Micrandreae</taxon>
        <taxon>Hevea</taxon>
    </lineage>
</organism>